<protein>
    <submittedName>
        <fullName evidence="3">Uncharacterized protein</fullName>
    </submittedName>
</protein>
<feature type="transmembrane region" description="Helical" evidence="2">
    <location>
        <begin position="106"/>
        <end position="137"/>
    </location>
</feature>
<evidence type="ECO:0000256" key="1">
    <source>
        <dbReference type="SAM" id="MobiDB-lite"/>
    </source>
</evidence>
<feature type="transmembrane region" description="Helical" evidence="2">
    <location>
        <begin position="181"/>
        <end position="209"/>
    </location>
</feature>
<organism evidence="3 4">
    <name type="scientific">Pirellulimonas nuda</name>
    <dbReference type="NCBI Taxonomy" id="2528009"/>
    <lineage>
        <taxon>Bacteria</taxon>
        <taxon>Pseudomonadati</taxon>
        <taxon>Planctomycetota</taxon>
        <taxon>Planctomycetia</taxon>
        <taxon>Pirellulales</taxon>
        <taxon>Lacipirellulaceae</taxon>
        <taxon>Pirellulimonas</taxon>
    </lineage>
</organism>
<feature type="transmembrane region" description="Helical" evidence="2">
    <location>
        <begin position="230"/>
        <end position="251"/>
    </location>
</feature>
<sequence length="299" mass="32374">MHNPPPDPAQEDYWAPHQLPPTPTTPYAAPKFDAPGVFEKHRPPGDDPDPTDDWLYLGGRIALAGGCYPLVLLCLMLVWGGVVFAAELAAGDVRFDVDAFLGGAMLMLSIAVASGLFGLFWCAAAALAVHGVVALVLRSLQWRPRWDRLGTFCGGLVALVCLGWPAVFFNSPTRDGWTFDALIFFAAGPGLGTIIGQAFGAAAGIRNLAGHGVAKRLEYFRTAAPRAEPFRFSLMQAMWLTFWLCIGLTLLRATNAASVGLVALVCLWLPFQTVTGMAVLWLAWRRERWLLGLPRGTPV</sequence>
<keyword evidence="2" id="KW-0812">Transmembrane</keyword>
<dbReference type="RefSeq" id="WP_145290962.1">
    <property type="nucleotide sequence ID" value="NZ_CP036291.1"/>
</dbReference>
<proteinExistence type="predicted"/>
<evidence type="ECO:0000256" key="2">
    <source>
        <dbReference type="SAM" id="Phobius"/>
    </source>
</evidence>
<feature type="transmembrane region" description="Helical" evidence="2">
    <location>
        <begin position="61"/>
        <end position="86"/>
    </location>
</feature>
<dbReference type="EMBL" id="CP036291">
    <property type="protein sequence ID" value="QDU91135.1"/>
    <property type="molecule type" value="Genomic_DNA"/>
</dbReference>
<keyword evidence="4" id="KW-1185">Reference proteome</keyword>
<feature type="region of interest" description="Disordered" evidence="1">
    <location>
        <begin position="1"/>
        <end position="27"/>
    </location>
</feature>
<evidence type="ECO:0000313" key="3">
    <source>
        <dbReference type="EMBL" id="QDU91135.1"/>
    </source>
</evidence>
<dbReference type="Proteomes" id="UP000317429">
    <property type="component" value="Chromosome"/>
</dbReference>
<keyword evidence="2" id="KW-0472">Membrane</keyword>
<dbReference type="AlphaFoldDB" id="A0A518DI39"/>
<reference evidence="3 4" key="1">
    <citation type="submission" date="2019-02" db="EMBL/GenBank/DDBJ databases">
        <title>Deep-cultivation of Planctomycetes and their phenomic and genomic characterization uncovers novel biology.</title>
        <authorList>
            <person name="Wiegand S."/>
            <person name="Jogler M."/>
            <person name="Boedeker C."/>
            <person name="Pinto D."/>
            <person name="Vollmers J."/>
            <person name="Rivas-Marin E."/>
            <person name="Kohn T."/>
            <person name="Peeters S.H."/>
            <person name="Heuer A."/>
            <person name="Rast P."/>
            <person name="Oberbeckmann S."/>
            <person name="Bunk B."/>
            <person name="Jeske O."/>
            <person name="Meyerdierks A."/>
            <person name="Storesund J.E."/>
            <person name="Kallscheuer N."/>
            <person name="Luecker S."/>
            <person name="Lage O.M."/>
            <person name="Pohl T."/>
            <person name="Merkel B.J."/>
            <person name="Hornburger P."/>
            <person name="Mueller R.-W."/>
            <person name="Bruemmer F."/>
            <person name="Labrenz M."/>
            <person name="Spormann A.M."/>
            <person name="Op den Camp H."/>
            <person name="Overmann J."/>
            <person name="Amann R."/>
            <person name="Jetten M.S.M."/>
            <person name="Mascher T."/>
            <person name="Medema M.H."/>
            <person name="Devos D.P."/>
            <person name="Kaster A.-K."/>
            <person name="Ovreas L."/>
            <person name="Rohde M."/>
            <person name="Galperin M.Y."/>
            <person name="Jogler C."/>
        </authorList>
    </citation>
    <scope>NUCLEOTIDE SEQUENCE [LARGE SCALE GENOMIC DNA]</scope>
    <source>
        <strain evidence="3 4">Pla175</strain>
    </source>
</reference>
<dbReference type="KEGG" id="pnd:Pla175_45550"/>
<evidence type="ECO:0000313" key="4">
    <source>
        <dbReference type="Proteomes" id="UP000317429"/>
    </source>
</evidence>
<gene>
    <name evidence="3" type="ORF">Pla175_45550</name>
</gene>
<accession>A0A518DI39</accession>
<keyword evidence="2" id="KW-1133">Transmembrane helix</keyword>
<feature type="transmembrane region" description="Helical" evidence="2">
    <location>
        <begin position="257"/>
        <end position="284"/>
    </location>
</feature>
<feature type="transmembrane region" description="Helical" evidence="2">
    <location>
        <begin position="149"/>
        <end position="169"/>
    </location>
</feature>
<name>A0A518DI39_9BACT</name>